<feature type="signal peptide" evidence="6">
    <location>
        <begin position="1"/>
        <end position="26"/>
    </location>
</feature>
<comment type="similarity">
    <text evidence="1">Belongs to the peptidase S9C family.</text>
</comment>
<evidence type="ECO:0000256" key="1">
    <source>
        <dbReference type="ARBA" id="ARBA00010040"/>
    </source>
</evidence>
<organism evidence="8 9">
    <name type="scientific">Sphingomonas lacunae</name>
    <dbReference type="NCBI Taxonomy" id="2698828"/>
    <lineage>
        <taxon>Bacteria</taxon>
        <taxon>Pseudomonadati</taxon>
        <taxon>Pseudomonadota</taxon>
        <taxon>Alphaproteobacteria</taxon>
        <taxon>Sphingomonadales</taxon>
        <taxon>Sphingomonadaceae</taxon>
        <taxon>Sphingomonas</taxon>
    </lineage>
</organism>
<reference evidence="8 9" key="1">
    <citation type="submission" date="2020-01" db="EMBL/GenBank/DDBJ databases">
        <title>Sphingomonas sp. strain CSW-10.</title>
        <authorList>
            <person name="Chen W.-M."/>
        </authorList>
    </citation>
    <scope>NUCLEOTIDE SEQUENCE [LARGE SCALE GENOMIC DNA]</scope>
    <source>
        <strain evidence="8 9">CSW-10</strain>
    </source>
</reference>
<dbReference type="PANTHER" id="PTHR42776">
    <property type="entry name" value="SERINE PEPTIDASE S9 FAMILY MEMBER"/>
    <property type="match status" value="1"/>
</dbReference>
<evidence type="ECO:0000256" key="3">
    <source>
        <dbReference type="ARBA" id="ARBA00022729"/>
    </source>
</evidence>
<keyword evidence="2" id="KW-0645">Protease</keyword>
<proteinExistence type="inferred from homology"/>
<evidence type="ECO:0000313" key="8">
    <source>
        <dbReference type="EMBL" id="QJQ33795.1"/>
    </source>
</evidence>
<dbReference type="KEGG" id="slan:GV829_13685"/>
<evidence type="ECO:0000313" key="9">
    <source>
        <dbReference type="Proteomes" id="UP000503018"/>
    </source>
</evidence>
<dbReference type="Gene3D" id="3.40.50.1820">
    <property type="entry name" value="alpha/beta hydrolase"/>
    <property type="match status" value="1"/>
</dbReference>
<dbReference type="SUPFAM" id="SSF53474">
    <property type="entry name" value="alpha/beta-Hydrolases"/>
    <property type="match status" value="1"/>
</dbReference>
<dbReference type="Pfam" id="PF00326">
    <property type="entry name" value="Peptidase_S9"/>
    <property type="match status" value="1"/>
</dbReference>
<evidence type="ECO:0000256" key="6">
    <source>
        <dbReference type="SAM" id="SignalP"/>
    </source>
</evidence>
<name>A0A6M4AXR0_9SPHN</name>
<dbReference type="PANTHER" id="PTHR42776:SF13">
    <property type="entry name" value="DIPEPTIDYL-PEPTIDASE 5"/>
    <property type="match status" value="1"/>
</dbReference>
<evidence type="ECO:0000259" key="7">
    <source>
        <dbReference type="Pfam" id="PF00326"/>
    </source>
</evidence>
<dbReference type="GO" id="GO:0006508">
    <property type="term" value="P:proteolysis"/>
    <property type="evidence" value="ECO:0007669"/>
    <property type="project" value="UniProtKB-KW"/>
</dbReference>
<dbReference type="FunFam" id="3.40.50.1820:FF:000028">
    <property type="entry name" value="S9 family peptidase"/>
    <property type="match status" value="1"/>
</dbReference>
<keyword evidence="4" id="KW-0378">Hydrolase</keyword>
<dbReference type="SUPFAM" id="SSF82171">
    <property type="entry name" value="DPP6 N-terminal domain-like"/>
    <property type="match status" value="1"/>
</dbReference>
<dbReference type="EMBL" id="CP053015">
    <property type="protein sequence ID" value="QJQ33795.1"/>
    <property type="molecule type" value="Genomic_DNA"/>
</dbReference>
<feature type="domain" description="Peptidase S9 prolyl oligopeptidase catalytic" evidence="7">
    <location>
        <begin position="480"/>
        <end position="688"/>
    </location>
</feature>
<sequence length="703" mass="76069">MTRTLLRASAALLALAPITLTGTANARPLTPEDLATLGRLASPAVSPDGQWVVYQQTDTNAETYARSTGLWLVPSNGSAEPVRIADLEGANESGAAFSPDGRRLYFLSNKSGKDQLWTASFSPTGTVDTPVQASDTIADVAGFRIAPNGQRIVMWGDIGMDCPTFGCANQADRALPGPGTGRVYNEMFVRHWDSWETTGIHSRAFTFAIGADGRLSGDAAAIAPELRGDAPSKPFGGAEEIGWSADSAVVYFTLRVADRNEPRSTDLDIYSAPATGGAAANLTASNEATDTMPAASPDGRWLAYAAMARPGYEADRLVLMLRDLRSGTVRALTQDWDRSVSSIAWAADSRSIIVTAQDTLEHPAYRVDVRTGRVTRLTERGNVGDTIPLANGGMIYTINSITSPTDLVRMDRRGQTTALTAVNRERMAQIDPVHYEQYSFAGANGDRVWGQILTPQGAAGPLPTVLLVHGGPQGSFGNSWSTRWNPMLWAAQGYAVVTVDFHGSTGYGQAFTDSINRDWGGKPLEDLRLGMAAAAATNASVNPANACAAGGSYGGYMMNWIAGNWPDGFRCLVTHAGVFDLRAMAFETEELWFDEWDHGGPWWARENAERWNPVNHVTNWRTPTLVIHGEKDFRIPYSQSLAAFTALQRQGIPSQLLIYPDENHWILKGRNSVQWYRTVFDWMRRWTGPGDTAAAPASGGGNQ</sequence>
<accession>A0A6M4AXR0</accession>
<dbReference type="Pfam" id="PF07676">
    <property type="entry name" value="PD40"/>
    <property type="match status" value="3"/>
</dbReference>
<dbReference type="InterPro" id="IPR011042">
    <property type="entry name" value="6-blade_b-propeller_TolB-like"/>
</dbReference>
<keyword evidence="3 6" id="KW-0732">Signal</keyword>
<evidence type="ECO:0000256" key="5">
    <source>
        <dbReference type="ARBA" id="ARBA00022825"/>
    </source>
</evidence>
<evidence type="ECO:0000256" key="4">
    <source>
        <dbReference type="ARBA" id="ARBA00022801"/>
    </source>
</evidence>
<dbReference type="InterPro" id="IPR029058">
    <property type="entry name" value="AB_hydrolase_fold"/>
</dbReference>
<keyword evidence="5" id="KW-0720">Serine protease</keyword>
<dbReference type="InterPro" id="IPR001375">
    <property type="entry name" value="Peptidase_S9_cat"/>
</dbReference>
<dbReference type="GO" id="GO:0004252">
    <property type="term" value="F:serine-type endopeptidase activity"/>
    <property type="evidence" value="ECO:0007669"/>
    <property type="project" value="TreeGrafter"/>
</dbReference>
<keyword evidence="9" id="KW-1185">Reference proteome</keyword>
<gene>
    <name evidence="8" type="ORF">GV829_13685</name>
</gene>
<feature type="chain" id="PRO_5026721177" evidence="6">
    <location>
        <begin position="27"/>
        <end position="703"/>
    </location>
</feature>
<dbReference type="Gene3D" id="2.120.10.30">
    <property type="entry name" value="TolB, C-terminal domain"/>
    <property type="match status" value="2"/>
</dbReference>
<dbReference type="AlphaFoldDB" id="A0A6M4AXR0"/>
<evidence type="ECO:0000256" key="2">
    <source>
        <dbReference type="ARBA" id="ARBA00022670"/>
    </source>
</evidence>
<dbReference type="InterPro" id="IPR011659">
    <property type="entry name" value="WD40"/>
</dbReference>
<dbReference type="Proteomes" id="UP000503018">
    <property type="component" value="Chromosome"/>
</dbReference>
<protein>
    <submittedName>
        <fullName evidence="8">S9 family peptidase</fullName>
    </submittedName>
</protein>